<keyword evidence="2" id="KW-1185">Reference proteome</keyword>
<comment type="caution">
    <text evidence="1">The sequence shown here is derived from an EMBL/GenBank/DDBJ whole genome shotgun (WGS) entry which is preliminary data.</text>
</comment>
<sequence length="86" mass="9766">MRYKKIDIEYWTYPEGDDFKDISEFAKGVDQDYLLTLSKKRTDACGGGLYDLIIKVTEDISLLDLAKSYAEDGVKVAIGYSLKKMV</sequence>
<dbReference type="Proteomes" id="UP000557307">
    <property type="component" value="Unassembled WGS sequence"/>
</dbReference>
<dbReference type="EMBL" id="JACHGF010000012">
    <property type="protein sequence ID" value="MBB5286971.1"/>
    <property type="molecule type" value="Genomic_DNA"/>
</dbReference>
<name>A0A840TSP4_9BACT</name>
<organism evidence="1 2">
    <name type="scientific">Rhabdobacter roseus</name>
    <dbReference type="NCBI Taxonomy" id="1655419"/>
    <lineage>
        <taxon>Bacteria</taxon>
        <taxon>Pseudomonadati</taxon>
        <taxon>Bacteroidota</taxon>
        <taxon>Cytophagia</taxon>
        <taxon>Cytophagales</taxon>
        <taxon>Cytophagaceae</taxon>
        <taxon>Rhabdobacter</taxon>
    </lineage>
</organism>
<protein>
    <submittedName>
        <fullName evidence="1">Uncharacterized protein</fullName>
    </submittedName>
</protein>
<evidence type="ECO:0000313" key="1">
    <source>
        <dbReference type="EMBL" id="MBB5286971.1"/>
    </source>
</evidence>
<accession>A0A840TSP4</accession>
<reference evidence="1 2" key="1">
    <citation type="submission" date="2020-08" db="EMBL/GenBank/DDBJ databases">
        <title>Genomic Encyclopedia of Type Strains, Phase IV (KMG-IV): sequencing the most valuable type-strain genomes for metagenomic binning, comparative biology and taxonomic classification.</title>
        <authorList>
            <person name="Goeker M."/>
        </authorList>
    </citation>
    <scope>NUCLEOTIDE SEQUENCE [LARGE SCALE GENOMIC DNA]</scope>
    <source>
        <strain evidence="1 2">DSM 105074</strain>
    </source>
</reference>
<gene>
    <name evidence="1" type="ORF">HNQ92_005133</name>
</gene>
<evidence type="ECO:0000313" key="2">
    <source>
        <dbReference type="Proteomes" id="UP000557307"/>
    </source>
</evidence>
<proteinExistence type="predicted"/>
<dbReference type="AlphaFoldDB" id="A0A840TSP4"/>
<dbReference type="RefSeq" id="WP_184178608.1">
    <property type="nucleotide sequence ID" value="NZ_JACHGF010000012.1"/>
</dbReference>